<dbReference type="GO" id="GO:0003700">
    <property type="term" value="F:DNA-binding transcription factor activity"/>
    <property type="evidence" value="ECO:0007669"/>
    <property type="project" value="InterPro"/>
</dbReference>
<evidence type="ECO:0000256" key="3">
    <source>
        <dbReference type="ARBA" id="ARBA00023163"/>
    </source>
</evidence>
<evidence type="ECO:0000313" key="5">
    <source>
        <dbReference type="EMBL" id="RKR75287.1"/>
    </source>
</evidence>
<organism evidence="5 6">
    <name type="scientific">Frondihabitans australicus</name>
    <dbReference type="NCBI Taxonomy" id="386892"/>
    <lineage>
        <taxon>Bacteria</taxon>
        <taxon>Bacillati</taxon>
        <taxon>Actinomycetota</taxon>
        <taxon>Actinomycetes</taxon>
        <taxon>Micrococcales</taxon>
        <taxon>Microbacteriaceae</taxon>
        <taxon>Frondihabitans</taxon>
    </lineage>
</organism>
<dbReference type="GO" id="GO:0003677">
    <property type="term" value="F:DNA binding"/>
    <property type="evidence" value="ECO:0007669"/>
    <property type="project" value="UniProtKB-KW"/>
</dbReference>
<feature type="domain" description="HTH gntR-type" evidence="4">
    <location>
        <begin position="17"/>
        <end position="87"/>
    </location>
</feature>
<evidence type="ECO:0000259" key="4">
    <source>
        <dbReference type="PROSITE" id="PS50949"/>
    </source>
</evidence>
<dbReference type="Proteomes" id="UP000280008">
    <property type="component" value="Unassembled WGS sequence"/>
</dbReference>
<dbReference type="InterPro" id="IPR036390">
    <property type="entry name" value="WH_DNA-bd_sf"/>
</dbReference>
<dbReference type="PROSITE" id="PS50949">
    <property type="entry name" value="HTH_GNTR"/>
    <property type="match status" value="1"/>
</dbReference>
<keyword evidence="6" id="KW-1185">Reference proteome</keyword>
<keyword evidence="1" id="KW-0805">Transcription regulation</keyword>
<reference evidence="5 6" key="1">
    <citation type="submission" date="2018-10" db="EMBL/GenBank/DDBJ databases">
        <title>Sequencing the genomes of 1000 actinobacteria strains.</title>
        <authorList>
            <person name="Klenk H.-P."/>
        </authorList>
    </citation>
    <scope>NUCLEOTIDE SEQUENCE [LARGE SCALE GENOMIC DNA]</scope>
    <source>
        <strain evidence="5 6">DSM 17894</strain>
    </source>
</reference>
<dbReference type="InterPro" id="IPR000524">
    <property type="entry name" value="Tscrpt_reg_HTH_GntR"/>
</dbReference>
<keyword evidence="3" id="KW-0804">Transcription</keyword>
<dbReference type="OrthoDB" id="8680240at2"/>
<dbReference type="Gene3D" id="1.10.10.10">
    <property type="entry name" value="Winged helix-like DNA-binding domain superfamily/Winged helix DNA-binding domain"/>
    <property type="match status" value="1"/>
</dbReference>
<dbReference type="RefSeq" id="WP_121370099.1">
    <property type="nucleotide sequence ID" value="NZ_RBKS01000001.1"/>
</dbReference>
<gene>
    <name evidence="5" type="ORF">C8E83_2426</name>
</gene>
<dbReference type="AlphaFoldDB" id="A0A495IH23"/>
<name>A0A495IH23_9MICO</name>
<evidence type="ECO:0000256" key="2">
    <source>
        <dbReference type="ARBA" id="ARBA00023125"/>
    </source>
</evidence>
<protein>
    <submittedName>
        <fullName evidence="5">Regulatory GntR family protein</fullName>
    </submittedName>
</protein>
<evidence type="ECO:0000256" key="1">
    <source>
        <dbReference type="ARBA" id="ARBA00023015"/>
    </source>
</evidence>
<comment type="caution">
    <text evidence="5">The sequence shown here is derived from an EMBL/GenBank/DDBJ whole genome shotgun (WGS) entry which is preliminary data.</text>
</comment>
<dbReference type="Pfam" id="PF00392">
    <property type="entry name" value="GntR"/>
    <property type="match status" value="1"/>
</dbReference>
<proteinExistence type="predicted"/>
<dbReference type="SMART" id="SM00345">
    <property type="entry name" value="HTH_GNTR"/>
    <property type="match status" value="1"/>
</dbReference>
<dbReference type="EMBL" id="RBKS01000001">
    <property type="protein sequence ID" value="RKR75287.1"/>
    <property type="molecule type" value="Genomic_DNA"/>
</dbReference>
<dbReference type="SUPFAM" id="SSF46785">
    <property type="entry name" value="Winged helix' DNA-binding domain"/>
    <property type="match status" value="1"/>
</dbReference>
<sequence length="110" mass="10845">MGASGERLLVEPHRGRVSVAALAALELAEAIRAAGAAAGAGGRLASRAELAAQLGVTESAVRNALTVLEVLGMVEVRSGSGTYVVDVGASHGTCPVCGAVSAQDGRRHAG</sequence>
<dbReference type="InterPro" id="IPR036388">
    <property type="entry name" value="WH-like_DNA-bd_sf"/>
</dbReference>
<keyword evidence="2" id="KW-0238">DNA-binding</keyword>
<accession>A0A495IH23</accession>
<evidence type="ECO:0000313" key="6">
    <source>
        <dbReference type="Proteomes" id="UP000280008"/>
    </source>
</evidence>